<dbReference type="GO" id="GO:0008270">
    <property type="term" value="F:zinc ion binding"/>
    <property type="evidence" value="ECO:0007669"/>
    <property type="project" value="UniProtKB-UniRule"/>
</dbReference>
<dbReference type="Proteomes" id="UP001162162">
    <property type="component" value="Unassembled WGS sequence"/>
</dbReference>
<feature type="domain" description="C2H2-type" evidence="8">
    <location>
        <begin position="404"/>
        <end position="431"/>
    </location>
</feature>
<dbReference type="SUPFAM" id="SSF57667">
    <property type="entry name" value="beta-beta-alpha zinc fingers"/>
    <property type="match status" value="3"/>
</dbReference>
<evidence type="ECO:0000313" key="10">
    <source>
        <dbReference type="EMBL" id="KAJ8940188.1"/>
    </source>
</evidence>
<dbReference type="GO" id="GO:0000981">
    <property type="term" value="F:DNA-binding transcription factor activity, RNA polymerase II-specific"/>
    <property type="evidence" value="ECO:0007669"/>
    <property type="project" value="TreeGrafter"/>
</dbReference>
<feature type="domain" description="C2H2-type" evidence="8">
    <location>
        <begin position="497"/>
        <end position="524"/>
    </location>
</feature>
<feature type="binding site" evidence="6">
    <location>
        <position position="261"/>
    </location>
    <ligand>
        <name>Zn(2+)</name>
        <dbReference type="ChEBI" id="CHEBI:29105"/>
    </ligand>
</feature>
<dbReference type="SMART" id="SM00355">
    <property type="entry name" value="ZnF_C2H2"/>
    <property type="match status" value="6"/>
</dbReference>
<organism evidence="10 11">
    <name type="scientific">Aromia moschata</name>
    <dbReference type="NCBI Taxonomy" id="1265417"/>
    <lineage>
        <taxon>Eukaryota</taxon>
        <taxon>Metazoa</taxon>
        <taxon>Ecdysozoa</taxon>
        <taxon>Arthropoda</taxon>
        <taxon>Hexapoda</taxon>
        <taxon>Insecta</taxon>
        <taxon>Pterygota</taxon>
        <taxon>Neoptera</taxon>
        <taxon>Endopterygota</taxon>
        <taxon>Coleoptera</taxon>
        <taxon>Polyphaga</taxon>
        <taxon>Cucujiformia</taxon>
        <taxon>Chrysomeloidea</taxon>
        <taxon>Cerambycidae</taxon>
        <taxon>Cerambycinae</taxon>
        <taxon>Callichromatini</taxon>
        <taxon>Aromia</taxon>
    </lineage>
</organism>
<dbReference type="AlphaFoldDB" id="A0AAV8XP46"/>
<dbReference type="SMART" id="SM00868">
    <property type="entry name" value="zf-AD"/>
    <property type="match status" value="2"/>
</dbReference>
<feature type="binding site" evidence="6">
    <location>
        <position position="264"/>
    </location>
    <ligand>
        <name>Zn(2+)</name>
        <dbReference type="ChEBI" id="CHEBI:29105"/>
    </ligand>
</feature>
<evidence type="ECO:0000259" key="9">
    <source>
        <dbReference type="PROSITE" id="PS51915"/>
    </source>
</evidence>
<evidence type="ECO:0000256" key="1">
    <source>
        <dbReference type="ARBA" id="ARBA00022723"/>
    </source>
</evidence>
<feature type="domain" description="ZAD" evidence="9">
    <location>
        <begin position="217"/>
        <end position="288"/>
    </location>
</feature>
<dbReference type="Gene3D" id="3.30.160.60">
    <property type="entry name" value="Classic Zinc Finger"/>
    <property type="match status" value="3"/>
</dbReference>
<dbReference type="InterPro" id="IPR013087">
    <property type="entry name" value="Znf_C2H2_type"/>
</dbReference>
<evidence type="ECO:0000256" key="7">
    <source>
        <dbReference type="SAM" id="MobiDB-lite"/>
    </source>
</evidence>
<feature type="compositionally biased region" description="Basic and acidic residues" evidence="7">
    <location>
        <begin position="105"/>
        <end position="118"/>
    </location>
</feature>
<gene>
    <name evidence="10" type="ORF">NQ318_010688</name>
</gene>
<comment type="caution">
    <text evidence="10">The sequence shown here is derived from an EMBL/GenBank/DDBJ whole genome shotgun (WGS) entry which is preliminary data.</text>
</comment>
<evidence type="ECO:0000256" key="6">
    <source>
        <dbReference type="PROSITE-ProRule" id="PRU01263"/>
    </source>
</evidence>
<evidence type="ECO:0000313" key="11">
    <source>
        <dbReference type="Proteomes" id="UP001162162"/>
    </source>
</evidence>
<keyword evidence="2" id="KW-0677">Repeat</keyword>
<evidence type="ECO:0000256" key="5">
    <source>
        <dbReference type="PROSITE-ProRule" id="PRU00042"/>
    </source>
</evidence>
<feature type="compositionally biased region" description="Polar residues" evidence="7">
    <location>
        <begin position="120"/>
        <end position="135"/>
    </location>
</feature>
<dbReference type="GO" id="GO:0000977">
    <property type="term" value="F:RNA polymerase II transcription regulatory region sequence-specific DNA binding"/>
    <property type="evidence" value="ECO:0007669"/>
    <property type="project" value="TreeGrafter"/>
</dbReference>
<evidence type="ECO:0000256" key="2">
    <source>
        <dbReference type="ARBA" id="ARBA00022737"/>
    </source>
</evidence>
<evidence type="ECO:0000256" key="4">
    <source>
        <dbReference type="ARBA" id="ARBA00022833"/>
    </source>
</evidence>
<feature type="binding site" evidence="6">
    <location>
        <position position="222"/>
    </location>
    <ligand>
        <name>Zn(2+)</name>
        <dbReference type="ChEBI" id="CHEBI:29105"/>
    </ligand>
</feature>
<evidence type="ECO:0000256" key="3">
    <source>
        <dbReference type="ARBA" id="ARBA00022771"/>
    </source>
</evidence>
<protein>
    <submittedName>
        <fullName evidence="10">Uncharacterized protein</fullName>
    </submittedName>
</protein>
<proteinExistence type="predicted"/>
<reference evidence="10" key="1">
    <citation type="journal article" date="2023" name="Insect Mol. Biol.">
        <title>Genome sequencing provides insights into the evolution of gene families encoding plant cell wall-degrading enzymes in longhorned beetles.</title>
        <authorList>
            <person name="Shin N.R."/>
            <person name="Okamura Y."/>
            <person name="Kirsch R."/>
            <person name="Pauchet Y."/>
        </authorList>
    </citation>
    <scope>NUCLEOTIDE SEQUENCE</scope>
    <source>
        <strain evidence="10">AMC_N1</strain>
    </source>
</reference>
<name>A0AAV8XP46_9CUCU</name>
<dbReference type="Pfam" id="PF00096">
    <property type="entry name" value="zf-C2H2"/>
    <property type="match status" value="1"/>
</dbReference>
<dbReference type="InterPro" id="IPR012934">
    <property type="entry name" value="Znf_AD"/>
</dbReference>
<dbReference type="EMBL" id="JAPWTK010000447">
    <property type="protein sequence ID" value="KAJ8940188.1"/>
    <property type="molecule type" value="Genomic_DNA"/>
</dbReference>
<sequence length="582" mass="68074">MNRLSGKQRTEISILRDYIDMQRSQDQVCVLFNELYPNKSKSDKSVNGKPNVISREMLLQYKLQLIRELNEDDFDRMATFYEGMTERCDGRVQPCRRWSIAEPNQRGENRNKNSKKDSVFASSFNGEHNQKNSQKSRMAKAAVLTLKDFSLNEEYVICESCADSIYTFFEFKSVCLYSEDHMVPFIRTMNGTEVDIIEVAYLKENPSAATVSDSNDAVCRLCLKRDRCVDLNVFSQNFADNIVAKCIPEVDIKSTRDPKICLSCQTSLLNYYQFITECLAKQENIMECDDRKAIKSEELDIKTEEEECDGNTDEERMRCLLKVLEIKSYVDISYKQEKNHKFVNWDPNQNGNEIKLEYPKDHKLIEDVAIRRYHCYHCPYVTKRKGDLARHVLIHRKSPRLITYDCSLCSYKSKQKGNLTTHMLIHKDISEVPTYQCALCPYKAKRKRCLILHFLIHQDASKVTSYQCALCPYKAKFKSYLYKHTLIHQDVSNAITYECSFCFYNTKRRSYLTKHMLIHKNTSEVTTYRCTLCPYKARRKSHLTRHFLLIHQGASEVATYDCSLCSYKSKHKKQFKKTHADS</sequence>
<feature type="domain" description="C2H2-type" evidence="8">
    <location>
        <begin position="528"/>
        <end position="556"/>
    </location>
</feature>
<dbReference type="PANTHER" id="PTHR24409:SF434">
    <property type="entry name" value="FI01124P-RELATED"/>
    <property type="match status" value="1"/>
</dbReference>
<keyword evidence="11" id="KW-1185">Reference proteome</keyword>
<accession>A0AAV8XP46</accession>
<dbReference type="PROSITE" id="PS50157">
    <property type="entry name" value="ZINC_FINGER_C2H2_2"/>
    <property type="match status" value="3"/>
</dbReference>
<feature type="region of interest" description="Disordered" evidence="7">
    <location>
        <begin position="100"/>
        <end position="135"/>
    </location>
</feature>
<keyword evidence="1 6" id="KW-0479">Metal-binding</keyword>
<dbReference type="GO" id="GO:0005634">
    <property type="term" value="C:nucleus"/>
    <property type="evidence" value="ECO:0007669"/>
    <property type="project" value="InterPro"/>
</dbReference>
<keyword evidence="3 5" id="KW-0863">Zinc-finger</keyword>
<dbReference type="PROSITE" id="PS51915">
    <property type="entry name" value="ZAD"/>
    <property type="match status" value="1"/>
</dbReference>
<feature type="binding site" evidence="6">
    <location>
        <position position="219"/>
    </location>
    <ligand>
        <name>Zn(2+)</name>
        <dbReference type="ChEBI" id="CHEBI:29105"/>
    </ligand>
</feature>
<dbReference type="PANTHER" id="PTHR24409">
    <property type="entry name" value="ZINC FINGER PROTEIN 142"/>
    <property type="match status" value="1"/>
</dbReference>
<dbReference type="InterPro" id="IPR036236">
    <property type="entry name" value="Znf_C2H2_sf"/>
</dbReference>
<evidence type="ECO:0000259" key="8">
    <source>
        <dbReference type="PROSITE" id="PS50157"/>
    </source>
</evidence>
<keyword evidence="4 6" id="KW-0862">Zinc</keyword>